<dbReference type="STRING" id="1314800.A0A1B7N4N2"/>
<comment type="similarity">
    <text evidence="1">Belongs to the CCZ1 family.</text>
</comment>
<protein>
    <recommendedName>
        <fullName evidence="3">CCZ1/INTU/HSP4 first Longin domain-containing protein</fullName>
    </recommendedName>
</protein>
<reference evidence="4 5" key="1">
    <citation type="submission" date="2016-06" db="EMBL/GenBank/DDBJ databases">
        <title>Comparative genomics of the ectomycorrhizal sister species Rhizopogon vinicolor and Rhizopogon vesiculosus (Basidiomycota: Boletales) reveals a divergence of the mating type B locus.</title>
        <authorList>
            <consortium name="DOE Joint Genome Institute"/>
            <person name="Mujic A.B."/>
            <person name="Kuo A."/>
            <person name="Tritt A."/>
            <person name="Lipzen A."/>
            <person name="Chen C."/>
            <person name="Johnson J."/>
            <person name="Sharma A."/>
            <person name="Barry K."/>
            <person name="Grigoriev I.V."/>
            <person name="Spatafora J.W."/>
        </authorList>
    </citation>
    <scope>NUCLEOTIDE SEQUENCE [LARGE SCALE GENOMIC DNA]</scope>
    <source>
        <strain evidence="4 5">AM-OR11-026</strain>
    </source>
</reference>
<dbReference type="InParanoid" id="A0A1B7N4N2"/>
<feature type="compositionally biased region" description="Pro residues" evidence="2">
    <location>
        <begin position="442"/>
        <end position="454"/>
    </location>
</feature>
<dbReference type="PANTHER" id="PTHR13056:SF0">
    <property type="entry name" value="VACUOLAR FUSION PROTEIN CCZ1 HOMOLOG-RELATED"/>
    <property type="match status" value="1"/>
</dbReference>
<dbReference type="InterPro" id="IPR013176">
    <property type="entry name" value="Ccz1"/>
</dbReference>
<name>A0A1B7N4N2_9AGAM</name>
<evidence type="ECO:0000256" key="1">
    <source>
        <dbReference type="ARBA" id="ARBA00005352"/>
    </source>
</evidence>
<gene>
    <name evidence="4" type="ORF">K503DRAFT_738743</name>
</gene>
<evidence type="ECO:0000259" key="3">
    <source>
        <dbReference type="Pfam" id="PF19031"/>
    </source>
</evidence>
<dbReference type="Proteomes" id="UP000092154">
    <property type="component" value="Unassembled WGS sequence"/>
</dbReference>
<feature type="region of interest" description="Disordered" evidence="2">
    <location>
        <begin position="417"/>
        <end position="475"/>
    </location>
</feature>
<feature type="compositionally biased region" description="Basic and acidic residues" evidence="2">
    <location>
        <begin position="423"/>
        <end position="437"/>
    </location>
</feature>
<feature type="region of interest" description="Disordered" evidence="2">
    <location>
        <begin position="332"/>
        <end position="391"/>
    </location>
</feature>
<dbReference type="AlphaFoldDB" id="A0A1B7N4N2"/>
<evidence type="ECO:0000256" key="2">
    <source>
        <dbReference type="SAM" id="MobiDB-lite"/>
    </source>
</evidence>
<dbReference type="OrthoDB" id="240546at2759"/>
<evidence type="ECO:0000313" key="4">
    <source>
        <dbReference type="EMBL" id="OAX39815.1"/>
    </source>
</evidence>
<evidence type="ECO:0000313" key="5">
    <source>
        <dbReference type="Proteomes" id="UP000092154"/>
    </source>
</evidence>
<keyword evidence="5" id="KW-1185">Reference proteome</keyword>
<dbReference type="Pfam" id="PF19031">
    <property type="entry name" value="Intu_longin_1"/>
    <property type="match status" value="1"/>
</dbReference>
<proteinExistence type="inferred from homology"/>
<dbReference type="GO" id="GO:0035658">
    <property type="term" value="C:Mon1-Ccz1 complex"/>
    <property type="evidence" value="ECO:0007669"/>
    <property type="project" value="InterPro"/>
</dbReference>
<organism evidence="4 5">
    <name type="scientific">Rhizopogon vinicolor AM-OR11-026</name>
    <dbReference type="NCBI Taxonomy" id="1314800"/>
    <lineage>
        <taxon>Eukaryota</taxon>
        <taxon>Fungi</taxon>
        <taxon>Dikarya</taxon>
        <taxon>Basidiomycota</taxon>
        <taxon>Agaricomycotina</taxon>
        <taxon>Agaricomycetes</taxon>
        <taxon>Agaricomycetidae</taxon>
        <taxon>Boletales</taxon>
        <taxon>Suillineae</taxon>
        <taxon>Rhizopogonaceae</taxon>
        <taxon>Rhizopogon</taxon>
    </lineage>
</organism>
<feature type="domain" description="CCZ1/INTU/HSP4 first Longin" evidence="3">
    <location>
        <begin position="10"/>
        <end position="162"/>
    </location>
</feature>
<feature type="region of interest" description="Disordered" evidence="2">
    <location>
        <begin position="107"/>
        <end position="129"/>
    </location>
</feature>
<dbReference type="GO" id="GO:0016192">
    <property type="term" value="P:vesicle-mediated transport"/>
    <property type="evidence" value="ECO:0007669"/>
    <property type="project" value="InterPro"/>
</dbReference>
<dbReference type="PANTHER" id="PTHR13056">
    <property type="entry name" value="VACUOLAR FUSION PROTEIN CCZ1 HOMOLOG-RELATED"/>
    <property type="match status" value="1"/>
</dbReference>
<accession>A0A1B7N4N2</accession>
<dbReference type="InterPro" id="IPR043987">
    <property type="entry name" value="CCZ1/INTU/HSP4_longin_1"/>
</dbReference>
<sequence>MSRIHPSLLYLTIYNPTLRPSEKVYKDDEDAEEQAQILFYTSRERAASRDNMLRQVGLSKALVNFSQIFHPADSCHNVHSQSRRMVMLNPEPDFWIHASIELPKTPRSLASKSKEKSKGKGKEKEQATTIHPSYDYHDGSLHDYALRAHLLRGYEQFKLAHGSFTSILESLGQEALELQLERFFTVWAWSWDLSKSPELSNDLGLLLHPLYPSILPLLDTFSSQLPAGLDALFLSPPHVVPSTRYRQSNHPPALSRHLLSLIPPQVLLHKADDRPDSISQALAPSEKGATANAAPKNIASGGNIASGFLGMPSSLAMSMDVRKWSWPTFGKGVDPKKLASEQGGIKPDLSAVDSPSITAEVEDAEQKTTAREPGGIRANLSLARSPSTMTEVDRGALEDAISSNNVRGLLEKANDGLSSADVDAAREGGSEVDHNADTPRPSRVPSPSQVPSPIPVDDEPSSSSTDPDGLANRGPDRQLDFACTFVFLAGHGDPLETHRRQVIHLRFQTLAVALISDVDSGEDYDTHVVSEAASKLLQDIDKLIATEAKRASETLPSATKILQPKDSHLISSGHFTTASPDFVAKSDHLYDGKQLLEQEPHITEIFSRGQHPQHWHVSKRDTTSGEEREVYLEVTRKETSLSDVDNIIQRLHSDSF</sequence>
<feature type="compositionally biased region" description="Basic and acidic residues" evidence="2">
    <location>
        <begin position="112"/>
        <end position="126"/>
    </location>
</feature>
<dbReference type="EMBL" id="KV448235">
    <property type="protein sequence ID" value="OAX39815.1"/>
    <property type="molecule type" value="Genomic_DNA"/>
</dbReference>